<accession>A0ACB5TJU0</accession>
<sequence>MSTDNSKKRRLSATIEDGNINEISGDSGKTNEKRIEKTGIANEVNNNDDDEEQEEDDEEEDEESDEEEEESDEEENDSRNVSSTRENSASGTATPTSHVSTDREDSINLMKKVSPSSIDNAQQANKTRRTKKKKKEPVGLIDHLAITQSLGYQIFRKQKRKSWLTNDDELLKKLVFANYIKKFRNKKSEVNDNSETDEDIIKKIKDSTIKINSDEIDWDSIATSFEIRKPKDCKKRWCSSLDPSLRKGKWTATEDELLLNAYKKYGPIWQQVAVEIPGRTEDQCSKRYIEVLNPETKDRLKPWSLEEDLQLIEGVKNYGTKWRTVSSAIKGRPSLTCRNRWRKIMTDIAKNHACDEIVNAVILLDKNGHLNSQNLPENIKAKLMEKEKLIKSDSNNDDIEKFQSQQQIQNSQNVSKSKLQSVETLNVYSPSRTQVDSIPQSSIRSSIEPSPGPSSSIMDVPSPLVNSTNTGSVPNGSSSSNTTGSSSLRPLSGLSNSSGLLDVSEKSYQQHSKYSFQRQPMGRSFSPSPISTHQNNFNNNSNNNSNNNNSNNNEHNSNNNNTTPGGTTTSNITTFENRNAQSAPSKTSKEWKFSMINPNTNEEIENFNGSIKSQEQLLIQRLH</sequence>
<gene>
    <name evidence="1" type="ORF">Cboi01_000173000</name>
</gene>
<keyword evidence="2" id="KW-1185">Reference proteome</keyword>
<organism evidence="1 2">
    <name type="scientific">Candida boidinii</name>
    <name type="common">Yeast</name>
    <dbReference type="NCBI Taxonomy" id="5477"/>
    <lineage>
        <taxon>Eukaryota</taxon>
        <taxon>Fungi</taxon>
        <taxon>Dikarya</taxon>
        <taxon>Ascomycota</taxon>
        <taxon>Saccharomycotina</taxon>
        <taxon>Pichiomycetes</taxon>
        <taxon>Pichiales</taxon>
        <taxon>Pichiaceae</taxon>
        <taxon>Ogataea</taxon>
        <taxon>Ogataea/Candida clade</taxon>
    </lineage>
</organism>
<evidence type="ECO:0000313" key="1">
    <source>
        <dbReference type="EMBL" id="GME90173.1"/>
    </source>
</evidence>
<proteinExistence type="predicted"/>
<dbReference type="Proteomes" id="UP001165101">
    <property type="component" value="Unassembled WGS sequence"/>
</dbReference>
<dbReference type="EMBL" id="BSXV01000683">
    <property type="protein sequence ID" value="GME90173.1"/>
    <property type="molecule type" value="Genomic_DNA"/>
</dbReference>
<name>A0ACB5TJU0_CANBO</name>
<reference evidence="1" key="1">
    <citation type="submission" date="2023-04" db="EMBL/GenBank/DDBJ databases">
        <title>Candida boidinii NBRC 1967.</title>
        <authorList>
            <person name="Ichikawa N."/>
            <person name="Sato H."/>
            <person name="Tonouchi N."/>
        </authorList>
    </citation>
    <scope>NUCLEOTIDE SEQUENCE</scope>
    <source>
        <strain evidence="1">NBRC 1967</strain>
    </source>
</reference>
<evidence type="ECO:0000313" key="2">
    <source>
        <dbReference type="Proteomes" id="UP001165101"/>
    </source>
</evidence>
<comment type="caution">
    <text evidence="1">The sequence shown here is derived from an EMBL/GenBank/DDBJ whole genome shotgun (WGS) entry which is preliminary data.</text>
</comment>
<protein>
    <submittedName>
        <fullName evidence="1">Unnamed protein product</fullName>
    </submittedName>
</protein>